<dbReference type="Pfam" id="PF13966">
    <property type="entry name" value="zf-RVT"/>
    <property type="match status" value="1"/>
</dbReference>
<reference evidence="4" key="1">
    <citation type="journal article" date="2019" name="Plant Biotechnol. J.">
        <title>Genome sequencing of the Australian wild diploid species Gossypium australe highlights disease resistance and delayed gland morphogenesis.</title>
        <authorList>
            <person name="Cai Y."/>
            <person name="Cai X."/>
            <person name="Wang Q."/>
            <person name="Wang P."/>
            <person name="Zhang Y."/>
            <person name="Cai C."/>
            <person name="Xu Y."/>
            <person name="Wang K."/>
            <person name="Zhou Z."/>
            <person name="Wang C."/>
            <person name="Geng S."/>
            <person name="Li B."/>
            <person name="Dong Q."/>
            <person name="Hou Y."/>
            <person name="Wang H."/>
            <person name="Ai P."/>
            <person name="Liu Z."/>
            <person name="Yi F."/>
            <person name="Sun M."/>
            <person name="An G."/>
            <person name="Cheng J."/>
            <person name="Zhang Y."/>
            <person name="Shi Q."/>
            <person name="Xie Y."/>
            <person name="Shi X."/>
            <person name="Chang Y."/>
            <person name="Huang F."/>
            <person name="Chen Y."/>
            <person name="Hong S."/>
            <person name="Mi L."/>
            <person name="Sun Q."/>
            <person name="Zhang L."/>
            <person name="Zhou B."/>
            <person name="Peng R."/>
            <person name="Zhang X."/>
            <person name="Liu F."/>
        </authorList>
    </citation>
    <scope>NUCLEOTIDE SEQUENCE [LARGE SCALE GENOMIC DNA]</scope>
    <source>
        <strain evidence="4">cv. PA1801</strain>
    </source>
</reference>
<comment type="caution">
    <text evidence="3">The sequence shown here is derived from an EMBL/GenBank/DDBJ whole genome shotgun (WGS) entry which is preliminary data.</text>
</comment>
<dbReference type="PANTHER" id="PTHR47074">
    <property type="entry name" value="BNAC02G40300D PROTEIN"/>
    <property type="match status" value="1"/>
</dbReference>
<dbReference type="InterPro" id="IPR044730">
    <property type="entry name" value="RNase_H-like_dom_plant"/>
</dbReference>
<proteinExistence type="predicted"/>
<evidence type="ECO:0000313" key="4">
    <source>
        <dbReference type="Proteomes" id="UP000325315"/>
    </source>
</evidence>
<evidence type="ECO:0000259" key="1">
    <source>
        <dbReference type="Pfam" id="PF13456"/>
    </source>
</evidence>
<dbReference type="InterPro" id="IPR036397">
    <property type="entry name" value="RNaseH_sf"/>
</dbReference>
<sequence>MGSKRSLIRWSVLESGQWSSRKWKEELIVSTFPEDIAAKILHIPLTKEAHDDILAWSGGPSGEFTGIETDPRAYALQTDYRKFYKKLWVLNLPSKIKFTIWRISWNYIPTRVNMHIWKLSNNRICPGCVKEAETNNHLFRECPVTKTVWKRTKFFRNTKSTVDGVHSVAYMDVRTKNKQVHEKISRSGKEKSNFIKSYISELKGIEEKLPKDLTEVKSWQHLSGQTVKINFDTAYNEKICQAVVGIVARNREGSVLLSLSMIHPQVESTFAAEAIACRTTTQLGIDMKWSDLIIEGDALTIIQKCNTRNEDKSNIEAYIHDIQRIRAKIKSCRLKMEERQREKEYGRLGGEKIIRFENGNMKMGIVRLESGLSK</sequence>
<feature type="domain" description="Reverse transcriptase zinc-binding" evidence="2">
    <location>
        <begin position="81"/>
        <end position="149"/>
    </location>
</feature>
<dbReference type="AlphaFoldDB" id="A0A5B6VW79"/>
<evidence type="ECO:0000259" key="2">
    <source>
        <dbReference type="Pfam" id="PF13966"/>
    </source>
</evidence>
<dbReference type="Pfam" id="PF13456">
    <property type="entry name" value="RVT_3"/>
    <property type="match status" value="1"/>
</dbReference>
<dbReference type="GO" id="GO:0004523">
    <property type="term" value="F:RNA-DNA hybrid ribonuclease activity"/>
    <property type="evidence" value="ECO:0007669"/>
    <property type="project" value="InterPro"/>
</dbReference>
<dbReference type="Gene3D" id="3.30.420.10">
    <property type="entry name" value="Ribonuclease H-like superfamily/Ribonuclease H"/>
    <property type="match status" value="1"/>
</dbReference>
<dbReference type="EMBL" id="SMMG02000005">
    <property type="protein sequence ID" value="KAA3473244.1"/>
    <property type="molecule type" value="Genomic_DNA"/>
</dbReference>
<dbReference type="InterPro" id="IPR052929">
    <property type="entry name" value="RNase_H-like_EbsB-rel"/>
</dbReference>
<evidence type="ECO:0000313" key="3">
    <source>
        <dbReference type="EMBL" id="KAA3473244.1"/>
    </source>
</evidence>
<feature type="domain" description="RNase H type-1" evidence="1">
    <location>
        <begin position="230"/>
        <end position="340"/>
    </location>
</feature>
<name>A0A5B6VW79_9ROSI</name>
<dbReference type="OrthoDB" id="1906820at2759"/>
<organism evidence="3 4">
    <name type="scientific">Gossypium australe</name>
    <dbReference type="NCBI Taxonomy" id="47621"/>
    <lineage>
        <taxon>Eukaryota</taxon>
        <taxon>Viridiplantae</taxon>
        <taxon>Streptophyta</taxon>
        <taxon>Embryophyta</taxon>
        <taxon>Tracheophyta</taxon>
        <taxon>Spermatophyta</taxon>
        <taxon>Magnoliopsida</taxon>
        <taxon>eudicotyledons</taxon>
        <taxon>Gunneridae</taxon>
        <taxon>Pentapetalae</taxon>
        <taxon>rosids</taxon>
        <taxon>malvids</taxon>
        <taxon>Malvales</taxon>
        <taxon>Malvaceae</taxon>
        <taxon>Malvoideae</taxon>
        <taxon>Gossypium</taxon>
    </lineage>
</organism>
<dbReference type="InterPro" id="IPR002156">
    <property type="entry name" value="RNaseH_domain"/>
</dbReference>
<protein>
    <submittedName>
        <fullName evidence="3">Zinc finger, CCHC-type</fullName>
    </submittedName>
</protein>
<dbReference type="InterPro" id="IPR026960">
    <property type="entry name" value="RVT-Znf"/>
</dbReference>
<dbReference type="GO" id="GO:0003676">
    <property type="term" value="F:nucleic acid binding"/>
    <property type="evidence" value="ECO:0007669"/>
    <property type="project" value="InterPro"/>
</dbReference>
<gene>
    <name evidence="3" type="ORF">EPI10_023640</name>
</gene>
<keyword evidence="4" id="KW-1185">Reference proteome</keyword>
<dbReference type="Proteomes" id="UP000325315">
    <property type="component" value="Unassembled WGS sequence"/>
</dbReference>
<dbReference type="PANTHER" id="PTHR47074:SF61">
    <property type="entry name" value="RNASE H TYPE-1 DOMAIN-CONTAINING PROTEIN"/>
    <property type="match status" value="1"/>
</dbReference>
<accession>A0A5B6VW79</accession>
<dbReference type="CDD" id="cd06222">
    <property type="entry name" value="RNase_H_like"/>
    <property type="match status" value="1"/>
</dbReference>